<keyword evidence="1" id="KW-0732">Signal</keyword>
<evidence type="ECO:0008006" key="3">
    <source>
        <dbReference type="Google" id="ProtNLM"/>
    </source>
</evidence>
<organism evidence="2">
    <name type="scientific">Amblyomma parvum</name>
    <name type="common">South American tick</name>
    <dbReference type="NCBI Taxonomy" id="251391"/>
    <lineage>
        <taxon>Eukaryota</taxon>
        <taxon>Metazoa</taxon>
        <taxon>Ecdysozoa</taxon>
        <taxon>Arthropoda</taxon>
        <taxon>Chelicerata</taxon>
        <taxon>Arachnida</taxon>
        <taxon>Acari</taxon>
        <taxon>Parasitiformes</taxon>
        <taxon>Ixodida</taxon>
        <taxon>Ixodoidea</taxon>
        <taxon>Ixodidae</taxon>
        <taxon>Amblyomminae</taxon>
        <taxon>Amblyomma</taxon>
    </lineage>
</organism>
<dbReference type="Gene3D" id="2.40.128.20">
    <property type="match status" value="1"/>
</dbReference>
<proteinExistence type="evidence at transcript level"/>
<name>A0A023G1M1_AMBPA</name>
<dbReference type="EMBL" id="GBBL01000495">
    <property type="protein sequence ID" value="JAC26825.1"/>
    <property type="molecule type" value="mRNA"/>
</dbReference>
<evidence type="ECO:0000256" key="1">
    <source>
        <dbReference type="SAM" id="SignalP"/>
    </source>
</evidence>
<dbReference type="Pfam" id="PF02098">
    <property type="entry name" value="His_binding"/>
    <property type="match status" value="1"/>
</dbReference>
<dbReference type="SUPFAM" id="SSF50814">
    <property type="entry name" value="Lipocalins"/>
    <property type="match status" value="1"/>
</dbReference>
<accession>A0A023G1M1</accession>
<dbReference type="InterPro" id="IPR002970">
    <property type="entry name" value="Tick_his-bd"/>
</dbReference>
<sequence length="223" mass="24928">MATFGVILLCLLAGMNYVQGRNQALDDDSEMPREIKTIVRRVNASKVVNNSKSVYLAKLSGKSSIFKNLYCVRSEYLSYDDDNKTTYRTLQALFKNEDNTSIRVSANISLEVQPAEKVYPPTLIVHLLNNISGLLPNASQNDFAVQEEYELPVLYAAGQCLILRNSKEEGPDSGCSLWIPGEYNTKPPFCCLFIYALMCEPTHHTYKSQCPNPNSTAVPQACR</sequence>
<dbReference type="GO" id="GO:0043176">
    <property type="term" value="F:amine binding"/>
    <property type="evidence" value="ECO:0007669"/>
    <property type="project" value="InterPro"/>
</dbReference>
<reference evidence="2" key="1">
    <citation type="submission" date="2014-03" db="EMBL/GenBank/DDBJ databases">
        <title>The sialotranscriptome of Amblyomma triste, Amblyomma parvum and Amblyomma cajennense ticks, uncovered by 454-based RNA-seq.</title>
        <authorList>
            <person name="Garcia G.R."/>
            <person name="Gardinassi L.G."/>
            <person name="Ribeiro J.M."/>
            <person name="Anatrielo E."/>
            <person name="Ferreira B.R."/>
            <person name="Moreira H.N."/>
            <person name="Mafra C."/>
            <person name="Olegario M.M."/>
            <person name="Szabo P.J."/>
            <person name="Miranda-Santos I.K."/>
            <person name="Maruyama S.R."/>
        </authorList>
    </citation>
    <scope>NUCLEOTIDE SEQUENCE</scope>
    <source>
        <strain evidence="2">Araguapaz</strain>
        <tissue evidence="2">Salivary glands</tissue>
    </source>
</reference>
<dbReference type="AlphaFoldDB" id="A0A023G1M1"/>
<feature type="signal peptide" evidence="1">
    <location>
        <begin position="1"/>
        <end position="20"/>
    </location>
</feature>
<dbReference type="GO" id="GO:0030682">
    <property type="term" value="P:symbiont-mediated perturbation of host defenses"/>
    <property type="evidence" value="ECO:0007669"/>
    <property type="project" value="InterPro"/>
</dbReference>
<dbReference type="InterPro" id="IPR012674">
    <property type="entry name" value="Calycin"/>
</dbReference>
<evidence type="ECO:0000313" key="2">
    <source>
        <dbReference type="EMBL" id="JAC26825.1"/>
    </source>
</evidence>
<protein>
    <recommendedName>
        <fullName evidence="3">Lipocalin</fullName>
    </recommendedName>
</protein>
<feature type="chain" id="PRO_5001520428" description="Lipocalin" evidence="1">
    <location>
        <begin position="21"/>
        <end position="223"/>
    </location>
</feature>